<evidence type="ECO:0000256" key="1">
    <source>
        <dbReference type="SAM" id="MobiDB-lite"/>
    </source>
</evidence>
<feature type="region of interest" description="Disordered" evidence="1">
    <location>
        <begin position="1"/>
        <end position="66"/>
    </location>
</feature>
<reference evidence="2" key="1">
    <citation type="submission" date="2018-03" db="EMBL/GenBank/DDBJ databases">
        <authorList>
            <person name="Guldener U."/>
        </authorList>
    </citation>
    <scope>NUCLEOTIDE SEQUENCE</scope>
</reference>
<organism evidence="2 3">
    <name type="scientific">Cephalotrichum gorgonifer</name>
    <dbReference type="NCBI Taxonomy" id="2041049"/>
    <lineage>
        <taxon>Eukaryota</taxon>
        <taxon>Fungi</taxon>
        <taxon>Dikarya</taxon>
        <taxon>Ascomycota</taxon>
        <taxon>Pezizomycotina</taxon>
        <taxon>Sordariomycetes</taxon>
        <taxon>Hypocreomycetidae</taxon>
        <taxon>Microascales</taxon>
        <taxon>Microascaceae</taxon>
        <taxon>Cephalotrichum</taxon>
    </lineage>
</organism>
<dbReference type="AlphaFoldDB" id="A0AAE8N4S1"/>
<protein>
    <submittedName>
        <fullName evidence="2">Uncharacterized protein</fullName>
    </submittedName>
</protein>
<dbReference type="Proteomes" id="UP001187682">
    <property type="component" value="Unassembled WGS sequence"/>
</dbReference>
<feature type="region of interest" description="Disordered" evidence="1">
    <location>
        <begin position="101"/>
        <end position="130"/>
    </location>
</feature>
<accession>A0AAE8N4S1</accession>
<evidence type="ECO:0000313" key="3">
    <source>
        <dbReference type="Proteomes" id="UP001187682"/>
    </source>
</evidence>
<keyword evidence="3" id="KW-1185">Reference proteome</keyword>
<evidence type="ECO:0000313" key="2">
    <source>
        <dbReference type="EMBL" id="SPO04810.1"/>
    </source>
</evidence>
<proteinExistence type="predicted"/>
<sequence length="130" mass="13512">MAREGTRSQTGNSRPRIFQTIDTAPAITRRKPAADAGAGGLKSKLVGAKPKPAKEKKAEAGSGAGAAVEKIKSAVGLAPQEPKKVQKKSSGVRKAVQKVKAVVKTDEKDTKVLNSTPVTSSPEQSLDHST</sequence>
<dbReference type="EMBL" id="ONZQ02000011">
    <property type="protein sequence ID" value="SPO04810.1"/>
    <property type="molecule type" value="Genomic_DNA"/>
</dbReference>
<comment type="caution">
    <text evidence="2">The sequence shown here is derived from an EMBL/GenBank/DDBJ whole genome shotgun (WGS) entry which is preliminary data.</text>
</comment>
<feature type="compositionally biased region" description="Polar residues" evidence="1">
    <location>
        <begin position="112"/>
        <end position="124"/>
    </location>
</feature>
<gene>
    <name evidence="2" type="ORF">DNG_07495</name>
</gene>
<name>A0AAE8N4S1_9PEZI</name>